<keyword evidence="5" id="KW-1185">Reference proteome</keyword>
<protein>
    <recommendedName>
        <fullName evidence="2 3">Single-stranded DNA-binding protein</fullName>
        <shortName evidence="2">SSB</shortName>
    </recommendedName>
</protein>
<dbReference type="PANTHER" id="PTHR10302:SF0">
    <property type="entry name" value="SINGLE-STRANDED DNA-BINDING PROTEIN, MITOCHONDRIAL"/>
    <property type="match status" value="1"/>
</dbReference>
<dbReference type="AlphaFoldDB" id="A0A966DXJ6"/>
<dbReference type="NCBIfam" id="TIGR00621">
    <property type="entry name" value="ssb"/>
    <property type="match status" value="1"/>
</dbReference>
<keyword evidence="1 2" id="KW-0238">DNA-binding</keyword>
<dbReference type="CDD" id="cd04496">
    <property type="entry name" value="SSB_OBF"/>
    <property type="match status" value="1"/>
</dbReference>
<dbReference type="GO" id="GO:0006260">
    <property type="term" value="P:DNA replication"/>
    <property type="evidence" value="ECO:0007669"/>
    <property type="project" value="InterPro"/>
</dbReference>
<evidence type="ECO:0000313" key="4">
    <source>
        <dbReference type="EMBL" id="NCD72339.1"/>
    </source>
</evidence>
<evidence type="ECO:0000256" key="1">
    <source>
        <dbReference type="ARBA" id="ARBA00023125"/>
    </source>
</evidence>
<comment type="caution">
    <text evidence="2">Lacks conserved residue(s) required for the propagation of feature annotation.</text>
</comment>
<reference evidence="4" key="1">
    <citation type="submission" date="2020-01" db="EMBL/GenBank/DDBJ databases">
        <authorList>
            <person name="Seo Y.L."/>
        </authorList>
    </citation>
    <scope>NUCLEOTIDE SEQUENCE</scope>
    <source>
        <strain evidence="4">R11</strain>
    </source>
</reference>
<dbReference type="Proteomes" id="UP000638732">
    <property type="component" value="Unassembled WGS sequence"/>
</dbReference>
<dbReference type="GO" id="GO:0003697">
    <property type="term" value="F:single-stranded DNA binding"/>
    <property type="evidence" value="ECO:0007669"/>
    <property type="project" value="UniProtKB-UniRule"/>
</dbReference>
<dbReference type="RefSeq" id="WP_166588287.1">
    <property type="nucleotide sequence ID" value="NZ_WWEO01000045.1"/>
</dbReference>
<dbReference type="InterPro" id="IPR012340">
    <property type="entry name" value="NA-bd_OB-fold"/>
</dbReference>
<accession>A0A966DXJ6</accession>
<dbReference type="PIRSF" id="PIRSF002070">
    <property type="entry name" value="SSB"/>
    <property type="match status" value="1"/>
</dbReference>
<evidence type="ECO:0000256" key="3">
    <source>
        <dbReference type="PIRNR" id="PIRNR002070"/>
    </source>
</evidence>
<dbReference type="EMBL" id="WWEO01000045">
    <property type="protein sequence ID" value="NCD72339.1"/>
    <property type="molecule type" value="Genomic_DNA"/>
</dbReference>
<name>A0A966DXJ6_9SPHI</name>
<comment type="subunit">
    <text evidence="2">Homotetramer.</text>
</comment>
<dbReference type="Gene3D" id="2.40.50.140">
    <property type="entry name" value="Nucleic acid-binding proteins"/>
    <property type="match status" value="1"/>
</dbReference>
<organism evidence="4 5">
    <name type="scientific">Mucilaginibacter agri</name>
    <dbReference type="NCBI Taxonomy" id="2695265"/>
    <lineage>
        <taxon>Bacteria</taxon>
        <taxon>Pseudomonadati</taxon>
        <taxon>Bacteroidota</taxon>
        <taxon>Sphingobacteriia</taxon>
        <taxon>Sphingobacteriales</taxon>
        <taxon>Sphingobacteriaceae</taxon>
        <taxon>Mucilaginibacter</taxon>
    </lineage>
</organism>
<evidence type="ECO:0000313" key="5">
    <source>
        <dbReference type="Proteomes" id="UP000638732"/>
    </source>
</evidence>
<proteinExistence type="inferred from homology"/>
<dbReference type="Pfam" id="PF00436">
    <property type="entry name" value="SSB"/>
    <property type="match status" value="1"/>
</dbReference>
<dbReference type="PANTHER" id="PTHR10302">
    <property type="entry name" value="SINGLE-STRANDED DNA-BINDING PROTEIN"/>
    <property type="match status" value="1"/>
</dbReference>
<gene>
    <name evidence="4" type="primary">ssb</name>
    <name evidence="4" type="ORF">GSY63_23445</name>
</gene>
<comment type="caution">
    <text evidence="4">The sequence shown here is derived from an EMBL/GenBank/DDBJ whole genome shotgun (WGS) entry which is preliminary data.</text>
</comment>
<sequence>MPGINKAILVGNICREPELRYLPGEIAVLNFMVATTEHIFKNGTPTEHTEKHSVIMWRNLAEIAYKQLRNGQLIYVEGKFRTRCAESKENIRSYHTEIVADHFKLLGRTKDFDTSVQPVREADAAR</sequence>
<dbReference type="InterPro" id="IPR011344">
    <property type="entry name" value="ssDNA-bd"/>
</dbReference>
<evidence type="ECO:0000256" key="2">
    <source>
        <dbReference type="HAMAP-Rule" id="MF_00984"/>
    </source>
</evidence>
<dbReference type="HAMAP" id="MF_00984">
    <property type="entry name" value="SSB"/>
    <property type="match status" value="1"/>
</dbReference>
<reference evidence="4" key="2">
    <citation type="submission" date="2020-10" db="EMBL/GenBank/DDBJ databases">
        <title>Mucilaginibacter sp. nov., isolated from soil.</title>
        <authorList>
            <person name="Jeon C.O."/>
        </authorList>
    </citation>
    <scope>NUCLEOTIDE SEQUENCE</scope>
    <source>
        <strain evidence="4">R11</strain>
    </source>
</reference>
<dbReference type="GO" id="GO:0009295">
    <property type="term" value="C:nucleoid"/>
    <property type="evidence" value="ECO:0007669"/>
    <property type="project" value="TreeGrafter"/>
</dbReference>
<dbReference type="SUPFAM" id="SSF50249">
    <property type="entry name" value="Nucleic acid-binding proteins"/>
    <property type="match status" value="1"/>
</dbReference>
<dbReference type="PROSITE" id="PS50935">
    <property type="entry name" value="SSB"/>
    <property type="match status" value="1"/>
</dbReference>
<dbReference type="InterPro" id="IPR000424">
    <property type="entry name" value="Primosome_PriB/ssb"/>
</dbReference>